<dbReference type="GO" id="GO:0042597">
    <property type="term" value="C:periplasmic space"/>
    <property type="evidence" value="ECO:0007669"/>
    <property type="project" value="InterPro"/>
</dbReference>
<keyword evidence="6" id="KW-0732">Signal</keyword>
<feature type="chain" id="PRO_5032525519" evidence="6">
    <location>
        <begin position="26"/>
        <end position="239"/>
    </location>
</feature>
<evidence type="ECO:0000259" key="7">
    <source>
        <dbReference type="PROSITE" id="PS51007"/>
    </source>
</evidence>
<keyword evidence="2 5" id="KW-0479">Metal-binding</keyword>
<dbReference type="EMBL" id="CABWIL020000002">
    <property type="protein sequence ID" value="CAB3960886.1"/>
    <property type="molecule type" value="Genomic_DNA"/>
</dbReference>
<feature type="binding site" description="covalent" evidence="4">
    <location>
        <position position="149"/>
    </location>
    <ligand>
        <name>heme c</name>
        <dbReference type="ChEBI" id="CHEBI:61717"/>
        <label>2</label>
    </ligand>
</feature>
<dbReference type="GO" id="GO:0020037">
    <property type="term" value="F:heme binding"/>
    <property type="evidence" value="ECO:0007669"/>
    <property type="project" value="InterPro"/>
</dbReference>
<evidence type="ECO:0000313" key="10">
    <source>
        <dbReference type="Proteomes" id="UP000494120"/>
    </source>
</evidence>
<dbReference type="PROSITE" id="PS51007">
    <property type="entry name" value="CYTC"/>
    <property type="match status" value="1"/>
</dbReference>
<keyword evidence="10" id="KW-1185">Reference proteome</keyword>
<comment type="PTM">
    <text evidence="4">Binds 2 heme c groups covalently per subunit.</text>
</comment>
<reference evidence="8 11" key="1">
    <citation type="submission" date="2020-04" db="EMBL/GenBank/DDBJ databases">
        <authorList>
            <person name="Depoorter E."/>
        </authorList>
    </citation>
    <scope>NUCLEOTIDE SEQUENCE [LARGE SCALE GENOMIC DNA]</scope>
    <source>
        <strain evidence="8 11">BCC0217</strain>
        <strain evidence="9 10">R-17378</strain>
    </source>
</reference>
<dbReference type="SUPFAM" id="SSF46626">
    <property type="entry name" value="Cytochrome c"/>
    <property type="match status" value="2"/>
</dbReference>
<evidence type="ECO:0000256" key="1">
    <source>
        <dbReference type="ARBA" id="ARBA00022617"/>
    </source>
</evidence>
<dbReference type="PANTHER" id="PTHR33751">
    <property type="entry name" value="CBB3-TYPE CYTOCHROME C OXIDASE SUBUNIT FIXP"/>
    <property type="match status" value="1"/>
</dbReference>
<dbReference type="Proteomes" id="UP000494120">
    <property type="component" value="Unassembled WGS sequence"/>
</dbReference>
<feature type="signal peptide" evidence="6">
    <location>
        <begin position="1"/>
        <end position="25"/>
    </location>
</feature>
<evidence type="ECO:0000256" key="4">
    <source>
        <dbReference type="PIRSR" id="PIRSR000005-1"/>
    </source>
</evidence>
<feature type="binding site" description="axial binding residue" evidence="5">
    <location>
        <position position="192"/>
    </location>
    <ligand>
        <name>heme c</name>
        <dbReference type="ChEBI" id="CHEBI:61717"/>
        <label>2</label>
    </ligand>
    <ligandPart>
        <name>Fe</name>
        <dbReference type="ChEBI" id="CHEBI:18248"/>
    </ligandPart>
</feature>
<dbReference type="AlphaFoldDB" id="A0A6J5IL28"/>
<evidence type="ECO:0000256" key="5">
    <source>
        <dbReference type="PIRSR" id="PIRSR000005-2"/>
    </source>
</evidence>
<dbReference type="PIRSF" id="PIRSF000005">
    <property type="entry name" value="Cytochrome_c4"/>
    <property type="match status" value="1"/>
</dbReference>
<dbReference type="InterPro" id="IPR024167">
    <property type="entry name" value="Cytochrome_c4-like"/>
</dbReference>
<dbReference type="GO" id="GO:0005506">
    <property type="term" value="F:iron ion binding"/>
    <property type="evidence" value="ECO:0007669"/>
    <property type="project" value="InterPro"/>
</dbReference>
<dbReference type="InterPro" id="IPR050597">
    <property type="entry name" value="Cytochrome_c_Oxidase_Subunit"/>
</dbReference>
<feature type="domain" description="Cytochrome c" evidence="7">
    <location>
        <begin position="125"/>
        <end position="215"/>
    </location>
</feature>
<dbReference type="InterPro" id="IPR009056">
    <property type="entry name" value="Cyt_c-like_dom"/>
</dbReference>
<name>A0A6J5IL28_9BURK</name>
<dbReference type="Pfam" id="PF00034">
    <property type="entry name" value="Cytochrom_C"/>
    <property type="match status" value="1"/>
</dbReference>
<feature type="binding site" description="covalent" evidence="4">
    <location>
        <position position="146"/>
    </location>
    <ligand>
        <name>heme c</name>
        <dbReference type="ChEBI" id="CHEBI:61717"/>
        <label>2</label>
    </ligand>
</feature>
<feature type="binding site" description="axial binding residue" evidence="5">
    <location>
        <position position="88"/>
    </location>
    <ligand>
        <name>heme c</name>
        <dbReference type="ChEBI" id="CHEBI:61717"/>
        <label>1</label>
    </ligand>
    <ligandPart>
        <name>Fe</name>
        <dbReference type="ChEBI" id="CHEBI:18248"/>
    </ligandPart>
</feature>
<feature type="binding site" description="axial binding residue" evidence="5">
    <location>
        <position position="150"/>
    </location>
    <ligand>
        <name>heme c</name>
        <dbReference type="ChEBI" id="CHEBI:61717"/>
        <label>2</label>
    </ligand>
    <ligandPart>
        <name>Fe</name>
        <dbReference type="ChEBI" id="CHEBI:18248"/>
    </ligandPart>
</feature>
<organism evidence="8 11">
    <name type="scientific">Burkholderia aenigmatica</name>
    <dbReference type="NCBI Taxonomy" id="2015348"/>
    <lineage>
        <taxon>Bacteria</taxon>
        <taxon>Pseudomonadati</taxon>
        <taxon>Pseudomonadota</taxon>
        <taxon>Betaproteobacteria</taxon>
        <taxon>Burkholderiales</taxon>
        <taxon>Burkholderiaceae</taxon>
        <taxon>Burkholderia</taxon>
        <taxon>Burkholderia cepacia complex</taxon>
    </lineage>
</organism>
<evidence type="ECO:0000256" key="3">
    <source>
        <dbReference type="ARBA" id="ARBA00023004"/>
    </source>
</evidence>
<evidence type="ECO:0000313" key="11">
    <source>
        <dbReference type="Proteomes" id="UP000494301"/>
    </source>
</evidence>
<accession>A0A6J5IL28</accession>
<evidence type="ECO:0000313" key="9">
    <source>
        <dbReference type="EMBL" id="VWD23611.1"/>
    </source>
</evidence>
<evidence type="ECO:0000256" key="6">
    <source>
        <dbReference type="SAM" id="SignalP"/>
    </source>
</evidence>
<feature type="binding site" description="covalent" evidence="4">
    <location>
        <position position="44"/>
    </location>
    <ligand>
        <name>heme c</name>
        <dbReference type="ChEBI" id="CHEBI:61717"/>
        <label>1</label>
    </ligand>
</feature>
<dbReference type="InterPro" id="IPR036909">
    <property type="entry name" value="Cyt_c-like_dom_sf"/>
</dbReference>
<gene>
    <name evidence="9" type="ORF">BLA17378_06791</name>
    <name evidence="8" type="ORF">BLA3211_00624</name>
</gene>
<evidence type="ECO:0000313" key="8">
    <source>
        <dbReference type="EMBL" id="CAB3960886.1"/>
    </source>
</evidence>
<dbReference type="Gene3D" id="1.10.760.10">
    <property type="entry name" value="Cytochrome c-like domain"/>
    <property type="match status" value="2"/>
</dbReference>
<keyword evidence="1 4" id="KW-0349">Heme</keyword>
<feature type="binding site" description="covalent" evidence="4">
    <location>
        <position position="47"/>
    </location>
    <ligand>
        <name>heme c</name>
        <dbReference type="ChEBI" id="CHEBI:61717"/>
        <label>1</label>
    </ligand>
</feature>
<evidence type="ECO:0000256" key="2">
    <source>
        <dbReference type="ARBA" id="ARBA00022723"/>
    </source>
</evidence>
<dbReference type="EMBL" id="CABVQG010000034">
    <property type="protein sequence ID" value="VWD23611.1"/>
    <property type="molecule type" value="Genomic_DNA"/>
</dbReference>
<sequence>MTYRIALFIVVLTVLCIGWRASAYAAEPATEAAPDTMQARVMGCAACHGAHGEGTDNDYFPRLAGKPAGYLYLQLRAFRDGGRKYPPMNYLLAYLPDPYLHQIAEHFAAQHPPYPPPAAPAADPKDLERGRSLVMTGDPARGVPACASCHGRELTGMAPAIPGLVGLHANYISAQLGAWRYGTRRAVAPDCMHDIASKLSGDDITAVAAWLAAQPAPQHPLPAAQDAAKLPLACGSMGH</sequence>
<dbReference type="PANTHER" id="PTHR33751:SF11">
    <property type="entry name" value="BLL4483 PROTEIN"/>
    <property type="match status" value="1"/>
</dbReference>
<feature type="binding site" description="axial binding residue" evidence="5">
    <location>
        <position position="48"/>
    </location>
    <ligand>
        <name>heme c</name>
        <dbReference type="ChEBI" id="CHEBI:61717"/>
        <label>1</label>
    </ligand>
    <ligandPart>
        <name>Fe</name>
        <dbReference type="ChEBI" id="CHEBI:18248"/>
    </ligandPart>
</feature>
<proteinExistence type="predicted"/>
<keyword evidence="3 5" id="KW-0408">Iron</keyword>
<protein>
    <submittedName>
        <fullName evidence="8">Cytochrome C</fullName>
    </submittedName>
</protein>
<dbReference type="Proteomes" id="UP000494301">
    <property type="component" value="Unassembled WGS sequence"/>
</dbReference>
<dbReference type="GO" id="GO:0009055">
    <property type="term" value="F:electron transfer activity"/>
    <property type="evidence" value="ECO:0007669"/>
    <property type="project" value="InterPro"/>
</dbReference>